<evidence type="ECO:0000313" key="2">
    <source>
        <dbReference type="Proteomes" id="UP000653231"/>
    </source>
</evidence>
<dbReference type="EMBL" id="JACXRZ010000003">
    <property type="protein sequence ID" value="MBD3142181.1"/>
    <property type="molecule type" value="Genomic_DNA"/>
</dbReference>
<protein>
    <submittedName>
        <fullName evidence="1">Uncharacterized protein</fullName>
    </submittedName>
</protein>
<dbReference type="RefSeq" id="WP_191050024.1">
    <property type="nucleotide sequence ID" value="NZ_JACXRZ010000003.1"/>
</dbReference>
<reference evidence="1 2" key="1">
    <citation type="submission" date="2020-09" db="EMBL/GenBank/DDBJ databases">
        <title>Actinomycete isolated from the Camponotus japonicus Mayr.</title>
        <authorList>
            <person name="Gong X."/>
        </authorList>
    </citation>
    <scope>NUCLEOTIDE SEQUENCE [LARGE SCALE GENOMIC DNA]</scope>
    <source>
        <strain evidence="1 2">2C-HV3</strain>
    </source>
</reference>
<comment type="caution">
    <text evidence="1">The sequence shown here is derived from an EMBL/GenBank/DDBJ whole genome shotgun (WGS) entry which is preliminary data.</text>
</comment>
<organism evidence="1 2">
    <name type="scientific">Microbispora bryophytorum subsp. camponoti</name>
    <dbReference type="NCBI Taxonomy" id="1677852"/>
    <lineage>
        <taxon>Bacteria</taxon>
        <taxon>Bacillati</taxon>
        <taxon>Actinomycetota</taxon>
        <taxon>Actinomycetes</taxon>
        <taxon>Streptosporangiales</taxon>
        <taxon>Streptosporangiaceae</taxon>
        <taxon>Microbispora</taxon>
    </lineage>
</organism>
<proteinExistence type="predicted"/>
<evidence type="ECO:0000313" key="1">
    <source>
        <dbReference type="EMBL" id="MBD3142181.1"/>
    </source>
</evidence>
<keyword evidence="2" id="KW-1185">Reference proteome</keyword>
<name>A0ABR8KW17_9ACTN</name>
<sequence>MASIDFASVVAVSLRGPGAVRNAPAGTACLDCCPELSARDVGTVVFASRRTQDAHDRAILTVLRRRGEVAAGMTVGWERASSDAALWAADVLAGIVTGWLGGERLWWHLFKKRVTFLEAGETDR</sequence>
<gene>
    <name evidence="1" type="ORF">IEQ31_03130</name>
</gene>
<accession>A0ABR8KW17</accession>
<dbReference type="Proteomes" id="UP000653231">
    <property type="component" value="Unassembled WGS sequence"/>
</dbReference>